<feature type="compositionally biased region" description="Low complexity" evidence="5">
    <location>
        <begin position="39"/>
        <end position="54"/>
    </location>
</feature>
<feature type="compositionally biased region" description="Low complexity" evidence="5">
    <location>
        <begin position="136"/>
        <end position="163"/>
    </location>
</feature>
<keyword evidence="8" id="KW-1185">Reference proteome</keyword>
<evidence type="ECO:0000256" key="3">
    <source>
        <dbReference type="ARBA" id="ARBA00022989"/>
    </source>
</evidence>
<proteinExistence type="predicted"/>
<evidence type="ECO:0000313" key="7">
    <source>
        <dbReference type="EMBL" id="GAA4287935.1"/>
    </source>
</evidence>
<feature type="compositionally biased region" description="Polar residues" evidence="5">
    <location>
        <begin position="1"/>
        <end position="12"/>
    </location>
</feature>
<comment type="subcellular location">
    <subcellularLocation>
        <location evidence="1">Membrane</location>
        <topology evidence="1">Multi-pass membrane protein</topology>
    </subcellularLocation>
</comment>
<keyword evidence="2 6" id="KW-0812">Transmembrane</keyword>
<dbReference type="InterPro" id="IPR019109">
    <property type="entry name" value="MamF_MmsF"/>
</dbReference>
<dbReference type="Proteomes" id="UP001499841">
    <property type="component" value="Unassembled WGS sequence"/>
</dbReference>
<feature type="compositionally biased region" description="Gly residues" evidence="5">
    <location>
        <begin position="104"/>
        <end position="135"/>
    </location>
</feature>
<evidence type="ECO:0000313" key="8">
    <source>
        <dbReference type="Proteomes" id="UP001499841"/>
    </source>
</evidence>
<feature type="transmembrane region" description="Helical" evidence="6">
    <location>
        <begin position="271"/>
        <end position="292"/>
    </location>
</feature>
<gene>
    <name evidence="7" type="ORF">GCM10022262_22950</name>
</gene>
<dbReference type="EMBL" id="BAABBA010000010">
    <property type="protein sequence ID" value="GAA4287935.1"/>
    <property type="molecule type" value="Genomic_DNA"/>
</dbReference>
<dbReference type="RefSeq" id="WP_345041217.1">
    <property type="nucleotide sequence ID" value="NZ_BAABBA010000010.1"/>
</dbReference>
<evidence type="ECO:0000256" key="6">
    <source>
        <dbReference type="SAM" id="Phobius"/>
    </source>
</evidence>
<dbReference type="Pfam" id="PF09685">
    <property type="entry name" value="MamF_MmsF"/>
    <property type="match status" value="1"/>
</dbReference>
<keyword evidence="4 6" id="KW-0472">Membrane</keyword>
<evidence type="ECO:0000256" key="2">
    <source>
        <dbReference type="ARBA" id="ARBA00022692"/>
    </source>
</evidence>
<evidence type="ECO:0008006" key="9">
    <source>
        <dbReference type="Google" id="ProtNLM"/>
    </source>
</evidence>
<sequence length="332" mass="34114">MSSSYPGPSSARTPDRSDDDGGQSAEAPRDPESPGYHQPGEPAVGEPGPADTGTTAGGATYGQGTVPPPPGSAGQGWQQDASSAGHGQGGYGAGYGEPQAGQGEHPGYGAPGDAGAQGYGGSEAYGPSGAYGQGQPGAAPPQYGSFQQGQSGQPGQYGQQGQFGQPGYGQQGQYGQPGYGQQGQYGQPGYGQQGQYGQPGYGQQGQYGQPSYGQPGYQAAGPNIMSDADQRLWATLTHLSGLIFPLVGPLVVWLVLRERGAFVEDQTKEALNFNITLVILGVVISIISVITLGIGAVLYLYYIAAVVFMILAAVAANRGERYRYPLTIRLVN</sequence>
<comment type="caution">
    <text evidence="7">The sequence shown here is derived from an EMBL/GenBank/DDBJ whole genome shotgun (WGS) entry which is preliminary data.</text>
</comment>
<accession>A0ABP8EVI5</accession>
<name>A0ABP8EVI5_9MICO</name>
<organism evidence="7 8">
    <name type="scientific">Georgenia daeguensis</name>
    <dbReference type="NCBI Taxonomy" id="908355"/>
    <lineage>
        <taxon>Bacteria</taxon>
        <taxon>Bacillati</taxon>
        <taxon>Actinomycetota</taxon>
        <taxon>Actinomycetes</taxon>
        <taxon>Micrococcales</taxon>
        <taxon>Bogoriellaceae</taxon>
        <taxon>Georgenia</taxon>
    </lineage>
</organism>
<evidence type="ECO:0000256" key="1">
    <source>
        <dbReference type="ARBA" id="ARBA00004141"/>
    </source>
</evidence>
<feature type="compositionally biased region" description="Gly residues" evidence="5">
    <location>
        <begin position="86"/>
        <end position="95"/>
    </location>
</feature>
<feature type="compositionally biased region" description="Gly residues" evidence="5">
    <location>
        <begin position="164"/>
        <end position="205"/>
    </location>
</feature>
<feature type="transmembrane region" description="Helical" evidence="6">
    <location>
        <begin position="232"/>
        <end position="256"/>
    </location>
</feature>
<evidence type="ECO:0000256" key="4">
    <source>
        <dbReference type="ARBA" id="ARBA00023136"/>
    </source>
</evidence>
<evidence type="ECO:0000256" key="5">
    <source>
        <dbReference type="SAM" id="MobiDB-lite"/>
    </source>
</evidence>
<keyword evidence="3 6" id="KW-1133">Transmembrane helix</keyword>
<reference evidence="8" key="1">
    <citation type="journal article" date="2019" name="Int. J. Syst. Evol. Microbiol.">
        <title>The Global Catalogue of Microorganisms (GCM) 10K type strain sequencing project: providing services to taxonomists for standard genome sequencing and annotation.</title>
        <authorList>
            <consortium name="The Broad Institute Genomics Platform"/>
            <consortium name="The Broad Institute Genome Sequencing Center for Infectious Disease"/>
            <person name="Wu L."/>
            <person name="Ma J."/>
        </authorList>
    </citation>
    <scope>NUCLEOTIDE SEQUENCE [LARGE SCALE GENOMIC DNA]</scope>
    <source>
        <strain evidence="8">JCM 17459</strain>
    </source>
</reference>
<feature type="region of interest" description="Disordered" evidence="5">
    <location>
        <begin position="1"/>
        <end position="208"/>
    </location>
</feature>
<feature type="transmembrane region" description="Helical" evidence="6">
    <location>
        <begin position="298"/>
        <end position="316"/>
    </location>
</feature>
<protein>
    <recommendedName>
        <fullName evidence="9">DUF4870 domain-containing protein</fullName>
    </recommendedName>
</protein>